<dbReference type="AlphaFoldDB" id="A0A9J6P0W8"/>
<accession>A0A9J6P0W8</accession>
<dbReference type="Pfam" id="PF20773">
    <property type="entry name" value="InhA-like_MAM"/>
    <property type="match status" value="1"/>
</dbReference>
<keyword evidence="5" id="KW-0479">Metal-binding</keyword>
<evidence type="ECO:0000313" key="13">
    <source>
        <dbReference type="EMBL" id="MCM1990287.1"/>
    </source>
</evidence>
<organism evidence="13 14">
    <name type="scientific">Oceanirhabdus seepicola</name>
    <dbReference type="NCBI Taxonomy" id="2828781"/>
    <lineage>
        <taxon>Bacteria</taxon>
        <taxon>Bacillati</taxon>
        <taxon>Bacillota</taxon>
        <taxon>Clostridia</taxon>
        <taxon>Eubacteriales</taxon>
        <taxon>Clostridiaceae</taxon>
        <taxon>Oceanirhabdus</taxon>
    </lineage>
</organism>
<dbReference type="RefSeq" id="WP_250859325.1">
    <property type="nucleotide sequence ID" value="NZ_JAGSOJ010000002.1"/>
</dbReference>
<evidence type="ECO:0000256" key="2">
    <source>
        <dbReference type="ARBA" id="ARBA00004613"/>
    </source>
</evidence>
<dbReference type="NCBIfam" id="TIGR03296">
    <property type="entry name" value="M6dom_TIGR03296"/>
    <property type="match status" value="1"/>
</dbReference>
<dbReference type="PANTHER" id="PTHR13062:SF12">
    <property type="entry name" value="ALPHA-2-MACROGLOBULIN DOMAIN-CONTAINING PROTEIN"/>
    <property type="match status" value="1"/>
</dbReference>
<comment type="caution">
    <text evidence="13">The sequence shown here is derived from an EMBL/GenBank/DDBJ whole genome shotgun (WGS) entry which is preliminary data.</text>
</comment>
<evidence type="ECO:0000256" key="3">
    <source>
        <dbReference type="ARBA" id="ARBA00022525"/>
    </source>
</evidence>
<evidence type="ECO:0000256" key="8">
    <source>
        <dbReference type="ARBA" id="ARBA00022833"/>
    </source>
</evidence>
<dbReference type="InterPro" id="IPR048665">
    <property type="entry name" value="InhA-like_VEG"/>
</dbReference>
<keyword evidence="3" id="KW-0964">Secreted</keyword>
<evidence type="ECO:0000256" key="1">
    <source>
        <dbReference type="ARBA" id="ARBA00001947"/>
    </source>
</evidence>
<evidence type="ECO:0000256" key="6">
    <source>
        <dbReference type="ARBA" id="ARBA00022729"/>
    </source>
</evidence>
<name>A0A9J6P0W8_9CLOT</name>
<dbReference type="EMBL" id="JAGSOJ010000002">
    <property type="protein sequence ID" value="MCM1990287.1"/>
    <property type="molecule type" value="Genomic_DNA"/>
</dbReference>
<keyword evidence="8" id="KW-0862">Zinc</keyword>
<dbReference type="GO" id="GO:0005576">
    <property type="term" value="C:extracellular region"/>
    <property type="evidence" value="ECO:0007669"/>
    <property type="project" value="UniProtKB-SubCell"/>
</dbReference>
<feature type="chain" id="PRO_5039897798" evidence="10">
    <location>
        <begin position="27"/>
        <end position="792"/>
    </location>
</feature>
<sequence length="792" mass="88755">MKSKKILGLLLAFSLGFSLLPGKAFAKGVQAGGENTRPIHYVSPDYNTIITALIEEGVIDKNATPEEAMEIVKKLFSQGPVEKLSEKENAQREKIVSKMKKIGIKSEKDVLKSFQKGKKLEVPQTVQAEKFEKAAYVSKPLVILMDFEDYKFEDMADENLQFKFNDYDTNHFQKMLFGDGSFKGPNDEDLITMKEYYLQQSGGSYTVDGKVTGWYTAEHDYKYYGEQLSEAIHDRDTKSFVIEAIRAAAASGDINFADFDNEDRYDSDGDGDYYEPDGVIDRLFIIHAGMGQEQGGGSQGDDAMWAHSSVIQVEGDFEFKDHNGDTWYANDYTLQPQSGAVGVFAHEYGHDLGLPDEYDTADSYSGSPVGAWAIMAGGSWTGKIPGTMPTGFSPWAKEFLQASMPDKNWLKGATVDIEEIPQEGYTLLLDEASTKGVNNDVVRIDLPSFTEKIVEVIEGDQLLYSTRGNMLDTNMQINVDLTGKQDATLKFKTAYDTEEYWDWASVLVKEHGADEWAVIPGNITTTESLEGTVITIENGITGTSDGWIDAEFDLEAYAGKNIDIMFRYQTDPAFEGKGWFIDALKVVSGEEEVYSENFEGNPSLELNNFIVTDARETYDHYYLAEWRNYSNADEGLEFADGGIAYEPGLVIWYVNNDKYKGQNHVGSHPGECFLGVVDADQQIDPYILFGEPYMYGASDYRVHDAAFGLDETKPNHINCFGTDYITYEDDETFMNPYFSDDKDYSNSKGYEYGPTKYAESGLILKNYGLKIYVTGQSKDKSVGRIHIMRDNK</sequence>
<keyword evidence="6 10" id="KW-0732">Signal</keyword>
<evidence type="ECO:0000256" key="4">
    <source>
        <dbReference type="ARBA" id="ARBA00022670"/>
    </source>
</evidence>
<evidence type="ECO:0000313" key="14">
    <source>
        <dbReference type="Proteomes" id="UP001056429"/>
    </source>
</evidence>
<evidence type="ECO:0000256" key="7">
    <source>
        <dbReference type="ARBA" id="ARBA00022801"/>
    </source>
</evidence>
<keyword evidence="7" id="KW-0378">Hydrolase</keyword>
<reference evidence="13" key="2">
    <citation type="submission" date="2021-04" db="EMBL/GenBank/DDBJ databases">
        <authorList>
            <person name="Dong X."/>
        </authorList>
    </citation>
    <scope>NUCLEOTIDE SEQUENCE</scope>
    <source>
        <strain evidence="13">ZWT</strain>
    </source>
</reference>
<keyword evidence="4" id="KW-0645">Protease</keyword>
<dbReference type="Pfam" id="PF05547">
    <property type="entry name" value="Peptidase_M6"/>
    <property type="match status" value="1"/>
</dbReference>
<dbReference type="PIRSF" id="PIRSF007519">
    <property type="entry name" value="Protease_InhA"/>
    <property type="match status" value="1"/>
</dbReference>
<feature type="domain" description="Peptidase M6-like" evidence="11">
    <location>
        <begin position="138"/>
        <end position="409"/>
    </location>
</feature>
<keyword evidence="9" id="KW-0482">Metalloprotease</keyword>
<evidence type="ECO:0000256" key="5">
    <source>
        <dbReference type="ARBA" id="ARBA00022723"/>
    </source>
</evidence>
<dbReference type="GO" id="GO:0008237">
    <property type="term" value="F:metallopeptidase activity"/>
    <property type="evidence" value="ECO:0007669"/>
    <property type="project" value="UniProtKB-KW"/>
</dbReference>
<comment type="subcellular location">
    <subcellularLocation>
        <location evidence="2">Secreted</location>
    </subcellularLocation>
</comment>
<dbReference type="Pfam" id="PF20774">
    <property type="entry name" value="InhA-like_VEG"/>
    <property type="match status" value="1"/>
</dbReference>
<evidence type="ECO:0000256" key="10">
    <source>
        <dbReference type="SAM" id="SignalP"/>
    </source>
</evidence>
<evidence type="ECO:0000259" key="12">
    <source>
        <dbReference type="Pfam" id="PF20774"/>
    </source>
</evidence>
<dbReference type="InterPro" id="IPR012300">
    <property type="entry name" value="Pept_M6_InhA"/>
</dbReference>
<comment type="cofactor">
    <cofactor evidence="1">
        <name>Zn(2+)</name>
        <dbReference type="ChEBI" id="CHEBI:29105"/>
    </cofactor>
</comment>
<evidence type="ECO:0000259" key="11">
    <source>
        <dbReference type="Pfam" id="PF05547"/>
    </source>
</evidence>
<protein>
    <submittedName>
        <fullName evidence="13">Immune inhibitor A</fullName>
    </submittedName>
</protein>
<dbReference type="SUPFAM" id="SSF55486">
    <property type="entry name" value="Metalloproteases ('zincins'), catalytic domain"/>
    <property type="match status" value="1"/>
</dbReference>
<keyword evidence="14" id="KW-1185">Reference proteome</keyword>
<dbReference type="InterPro" id="IPR008757">
    <property type="entry name" value="Peptidase_M6-like_domain"/>
</dbReference>
<reference evidence="13" key="1">
    <citation type="journal article" date="2021" name="mSystems">
        <title>Bacteria and Archaea Synergistically Convert Glycine Betaine to Biogenic Methane in the Formosa Cold Seep of the South China Sea.</title>
        <authorList>
            <person name="Li L."/>
            <person name="Zhang W."/>
            <person name="Zhang S."/>
            <person name="Song L."/>
            <person name="Sun Q."/>
            <person name="Zhang H."/>
            <person name="Xiang H."/>
            <person name="Dong X."/>
        </authorList>
    </citation>
    <scope>NUCLEOTIDE SEQUENCE</scope>
    <source>
        <strain evidence="13">ZWT</strain>
    </source>
</reference>
<proteinExistence type="predicted"/>
<dbReference type="Proteomes" id="UP001056429">
    <property type="component" value="Unassembled WGS sequence"/>
</dbReference>
<gene>
    <name evidence="13" type="ORF">KDK92_11125</name>
</gene>
<feature type="signal peptide" evidence="10">
    <location>
        <begin position="1"/>
        <end position="26"/>
    </location>
</feature>
<dbReference type="PANTHER" id="PTHR13062">
    <property type="entry name" value="COLLAGENASE"/>
    <property type="match status" value="1"/>
</dbReference>
<feature type="domain" description="Immune inhibitor A-like metallopeptidase VEG" evidence="12">
    <location>
        <begin position="617"/>
        <end position="785"/>
    </location>
</feature>
<dbReference type="GO" id="GO:0046872">
    <property type="term" value="F:metal ion binding"/>
    <property type="evidence" value="ECO:0007669"/>
    <property type="project" value="UniProtKB-KW"/>
</dbReference>
<dbReference type="GO" id="GO:0006508">
    <property type="term" value="P:proteolysis"/>
    <property type="evidence" value="ECO:0007669"/>
    <property type="project" value="UniProtKB-KW"/>
</dbReference>
<evidence type="ECO:0000256" key="9">
    <source>
        <dbReference type="ARBA" id="ARBA00023049"/>
    </source>
</evidence>